<organism evidence="2 3">
    <name type="scientific">Streptomyces pilosus</name>
    <dbReference type="NCBI Taxonomy" id="28893"/>
    <lineage>
        <taxon>Bacteria</taxon>
        <taxon>Bacillati</taxon>
        <taxon>Actinomycetota</taxon>
        <taxon>Actinomycetes</taxon>
        <taxon>Kitasatosporales</taxon>
        <taxon>Streptomycetaceae</taxon>
        <taxon>Streptomyces</taxon>
    </lineage>
</organism>
<dbReference type="Pfam" id="PF02780">
    <property type="entry name" value="Transketolase_C"/>
    <property type="match status" value="1"/>
</dbReference>
<reference evidence="2" key="2">
    <citation type="submission" date="2020-09" db="EMBL/GenBank/DDBJ databases">
        <authorList>
            <person name="Sun Q."/>
            <person name="Ohkuma M."/>
        </authorList>
    </citation>
    <scope>NUCLEOTIDE SEQUENCE</scope>
    <source>
        <strain evidence="2">JCM 4403</strain>
    </source>
</reference>
<sequence length="325" mass="33347">MTTPSIAPRPASAAPLSMRAALAPVLADAVAADPGLITVGADGRALFGQVIERDPRRYVDVGIAEANMVGVAAGLARAGLRPVAAAMAPFLVRRAYEQIRLDVCVPGLPVVLLGVGGGLGYGPLGPTHHATDDITLMSAMPGMEVYCPADAADAVRVVRTVLAGTPGPAYVRLSARPDPVLSPVASEGDPRRPRLLRDGDDVLILAAGRCVAEALDAADGLAADGVAAAVASVTALRPFPAAAVRELVGRRPLVVTVAESLPPGGLGPCTAEALGSRGPALISLHTDHRYPPVAAHQDLLRFYGVDGRSIRSAVLSHLNRKTREA</sequence>
<dbReference type="GO" id="GO:0000287">
    <property type="term" value="F:magnesium ion binding"/>
    <property type="evidence" value="ECO:0007669"/>
    <property type="project" value="UniProtKB-ARBA"/>
</dbReference>
<gene>
    <name evidence="2" type="ORF">GCM10010280_66620</name>
</gene>
<accession>A0A918F5E4</accession>
<feature type="domain" description="Transketolase-like pyrimidine-binding" evidence="1">
    <location>
        <begin position="16"/>
        <end position="180"/>
    </location>
</feature>
<reference evidence="2" key="1">
    <citation type="journal article" date="2014" name="Int. J. Syst. Evol. Microbiol.">
        <title>Complete genome sequence of Corynebacterium casei LMG S-19264T (=DSM 44701T), isolated from a smear-ripened cheese.</title>
        <authorList>
            <consortium name="US DOE Joint Genome Institute (JGI-PGF)"/>
            <person name="Walter F."/>
            <person name="Albersmeier A."/>
            <person name="Kalinowski J."/>
            <person name="Ruckert C."/>
        </authorList>
    </citation>
    <scope>NUCLEOTIDE SEQUENCE</scope>
    <source>
        <strain evidence="2">JCM 4403</strain>
    </source>
</reference>
<dbReference type="Proteomes" id="UP000656732">
    <property type="component" value="Unassembled WGS sequence"/>
</dbReference>
<evidence type="ECO:0000313" key="3">
    <source>
        <dbReference type="Proteomes" id="UP000656732"/>
    </source>
</evidence>
<dbReference type="Pfam" id="PF02779">
    <property type="entry name" value="Transket_pyr"/>
    <property type="match status" value="1"/>
</dbReference>
<keyword evidence="3" id="KW-1185">Reference proteome</keyword>
<dbReference type="PANTHER" id="PTHR43825:SF5">
    <property type="entry name" value="HYPOTHETICAL TRANSKETOLASE FAMILY PROTEIN"/>
    <property type="match status" value="1"/>
</dbReference>
<dbReference type="InterPro" id="IPR033248">
    <property type="entry name" value="Transketolase_C"/>
</dbReference>
<name>A0A918F5E4_9ACTN</name>
<dbReference type="Gene3D" id="3.40.50.920">
    <property type="match status" value="1"/>
</dbReference>
<dbReference type="PANTHER" id="PTHR43825">
    <property type="entry name" value="PYRUVATE DEHYDROGENASE E1 COMPONENT"/>
    <property type="match status" value="1"/>
</dbReference>
<evidence type="ECO:0000313" key="2">
    <source>
        <dbReference type="EMBL" id="GGR09525.1"/>
    </source>
</evidence>
<evidence type="ECO:0000259" key="1">
    <source>
        <dbReference type="SMART" id="SM00861"/>
    </source>
</evidence>
<dbReference type="InterPro" id="IPR051157">
    <property type="entry name" value="PDH/Transketolase"/>
</dbReference>
<dbReference type="Gene3D" id="3.40.50.970">
    <property type="match status" value="1"/>
</dbReference>
<dbReference type="SUPFAM" id="SSF52922">
    <property type="entry name" value="TK C-terminal domain-like"/>
    <property type="match status" value="1"/>
</dbReference>
<proteinExistence type="predicted"/>
<dbReference type="EMBL" id="BMTU01000023">
    <property type="protein sequence ID" value="GGR09525.1"/>
    <property type="molecule type" value="Genomic_DNA"/>
</dbReference>
<dbReference type="InterPro" id="IPR029061">
    <property type="entry name" value="THDP-binding"/>
</dbReference>
<dbReference type="InterPro" id="IPR009014">
    <property type="entry name" value="Transketo_C/PFOR_II"/>
</dbReference>
<dbReference type="AlphaFoldDB" id="A0A918F5E4"/>
<dbReference type="CDD" id="cd07033">
    <property type="entry name" value="TPP_PYR_DXS_TK_like"/>
    <property type="match status" value="1"/>
</dbReference>
<dbReference type="InterPro" id="IPR005475">
    <property type="entry name" value="Transketolase-like_Pyr-bd"/>
</dbReference>
<dbReference type="SMART" id="SM00861">
    <property type="entry name" value="Transket_pyr"/>
    <property type="match status" value="1"/>
</dbReference>
<protein>
    <submittedName>
        <fullName evidence="2">Transketolase</fullName>
    </submittedName>
</protein>
<comment type="caution">
    <text evidence="2">The sequence shown here is derived from an EMBL/GenBank/DDBJ whole genome shotgun (WGS) entry which is preliminary data.</text>
</comment>
<dbReference type="SUPFAM" id="SSF52518">
    <property type="entry name" value="Thiamin diphosphate-binding fold (THDP-binding)"/>
    <property type="match status" value="1"/>
</dbReference>
<dbReference type="RefSeq" id="WP_189561775.1">
    <property type="nucleotide sequence ID" value="NZ_BMTU01000023.1"/>
</dbReference>